<evidence type="ECO:0000256" key="1">
    <source>
        <dbReference type="ARBA" id="ARBA00005771"/>
    </source>
</evidence>
<keyword evidence="6" id="KW-1185">Reference proteome</keyword>
<dbReference type="Gene3D" id="3.40.50.300">
    <property type="entry name" value="P-loop containing nucleotide triphosphate hydrolases"/>
    <property type="match status" value="1"/>
</dbReference>
<dbReference type="InterPro" id="IPR000863">
    <property type="entry name" value="Sulfotransferase_dom"/>
</dbReference>
<dbReference type="Proteomes" id="UP000467840">
    <property type="component" value="Unassembled WGS sequence"/>
</dbReference>
<dbReference type="SUPFAM" id="SSF52540">
    <property type="entry name" value="P-loop containing nucleoside triphosphate hydrolases"/>
    <property type="match status" value="1"/>
</dbReference>
<accession>A0A6A6K6A3</accession>
<dbReference type="PANTHER" id="PTHR11783">
    <property type="entry name" value="SULFOTRANSFERASE SULT"/>
    <property type="match status" value="1"/>
</dbReference>
<feature type="domain" description="Sulfotransferase" evidence="4">
    <location>
        <begin position="114"/>
        <end position="279"/>
    </location>
</feature>
<proteinExistence type="inferred from homology"/>
<dbReference type="Pfam" id="PF00685">
    <property type="entry name" value="Sulfotransfer_1"/>
    <property type="match status" value="1"/>
</dbReference>
<dbReference type="EC" id="2.8.2.-" evidence="3"/>
<organism evidence="5 6">
    <name type="scientific">Hevea brasiliensis</name>
    <name type="common">Para rubber tree</name>
    <name type="synonym">Siphonia brasiliensis</name>
    <dbReference type="NCBI Taxonomy" id="3981"/>
    <lineage>
        <taxon>Eukaryota</taxon>
        <taxon>Viridiplantae</taxon>
        <taxon>Streptophyta</taxon>
        <taxon>Embryophyta</taxon>
        <taxon>Tracheophyta</taxon>
        <taxon>Spermatophyta</taxon>
        <taxon>Magnoliopsida</taxon>
        <taxon>eudicotyledons</taxon>
        <taxon>Gunneridae</taxon>
        <taxon>Pentapetalae</taxon>
        <taxon>rosids</taxon>
        <taxon>fabids</taxon>
        <taxon>Malpighiales</taxon>
        <taxon>Euphorbiaceae</taxon>
        <taxon>Crotonoideae</taxon>
        <taxon>Micrandreae</taxon>
        <taxon>Hevea</taxon>
    </lineage>
</organism>
<reference evidence="5 6" key="1">
    <citation type="journal article" date="2020" name="Mol. Plant">
        <title>The Chromosome-Based Rubber Tree Genome Provides New Insights into Spurge Genome Evolution and Rubber Biosynthesis.</title>
        <authorList>
            <person name="Liu J."/>
            <person name="Shi C."/>
            <person name="Shi C.C."/>
            <person name="Li W."/>
            <person name="Zhang Q.J."/>
            <person name="Zhang Y."/>
            <person name="Li K."/>
            <person name="Lu H.F."/>
            <person name="Shi C."/>
            <person name="Zhu S.T."/>
            <person name="Xiao Z.Y."/>
            <person name="Nan H."/>
            <person name="Yue Y."/>
            <person name="Zhu X.G."/>
            <person name="Wu Y."/>
            <person name="Hong X.N."/>
            <person name="Fan G.Y."/>
            <person name="Tong Y."/>
            <person name="Zhang D."/>
            <person name="Mao C.L."/>
            <person name="Liu Y.L."/>
            <person name="Hao S.J."/>
            <person name="Liu W.Q."/>
            <person name="Lv M.Q."/>
            <person name="Zhang H.B."/>
            <person name="Liu Y."/>
            <person name="Hu-Tang G.R."/>
            <person name="Wang J.P."/>
            <person name="Wang J.H."/>
            <person name="Sun Y.H."/>
            <person name="Ni S.B."/>
            <person name="Chen W.B."/>
            <person name="Zhang X.C."/>
            <person name="Jiao Y.N."/>
            <person name="Eichler E.E."/>
            <person name="Li G.H."/>
            <person name="Liu X."/>
            <person name="Gao L.Z."/>
        </authorList>
    </citation>
    <scope>NUCLEOTIDE SEQUENCE [LARGE SCALE GENOMIC DNA]</scope>
    <source>
        <strain evidence="6">cv. GT1</strain>
        <tissue evidence="5">Leaf</tissue>
    </source>
</reference>
<evidence type="ECO:0000313" key="5">
    <source>
        <dbReference type="EMBL" id="KAF2282929.1"/>
    </source>
</evidence>
<comment type="similarity">
    <text evidence="1 3">Belongs to the sulfotransferase 1 family.</text>
</comment>
<dbReference type="InterPro" id="IPR027417">
    <property type="entry name" value="P-loop_NTPase"/>
</dbReference>
<dbReference type="EMBL" id="JAAGAX010000040">
    <property type="protein sequence ID" value="KAF2282929.1"/>
    <property type="molecule type" value="Genomic_DNA"/>
</dbReference>
<protein>
    <recommendedName>
        <fullName evidence="3">Sulfotransferase</fullName>
        <ecNumber evidence="3">2.8.2.-</ecNumber>
    </recommendedName>
</protein>
<name>A0A6A6K6A3_HEVBR</name>
<keyword evidence="2 3" id="KW-0808">Transferase</keyword>
<evidence type="ECO:0000259" key="4">
    <source>
        <dbReference type="Pfam" id="PF00685"/>
    </source>
</evidence>
<dbReference type="GO" id="GO:0008146">
    <property type="term" value="F:sulfotransferase activity"/>
    <property type="evidence" value="ECO:0007669"/>
    <property type="project" value="InterPro"/>
</dbReference>
<gene>
    <name evidence="5" type="ORF">GH714_043246</name>
</gene>
<evidence type="ECO:0000256" key="2">
    <source>
        <dbReference type="ARBA" id="ARBA00022679"/>
    </source>
</evidence>
<evidence type="ECO:0000313" key="6">
    <source>
        <dbReference type="Proteomes" id="UP000467840"/>
    </source>
</evidence>
<sequence length="303" mass="34729">MKTRKSMKTLRLKTPLLTNTERLCLLCLEKKIGPSPVMISISTKAFGTQAFLEGILSAQDHFKARSTDILLVSCMKTGTTWLKALAFAILPGQASILQVTLYSARDHMIVSLSWRDPKDVFISTWFYVGKVLAFMGFEPLPMEESFELFCRGILTYGPYWDHVLGYWKAKLEFPDRILFLKYEEMQKDTYFYVKKLAEFMGYPFTSLEEENGVAHKITEFCNFENLSNLQVNKSGKHRENTPMAIDNNIFFRKGKVGDWENHLTPEMGARLDGIMKHKLMCSGLIASSHEILCPPKCPSDKQY</sequence>
<comment type="caution">
    <text evidence="5">The sequence shown here is derived from an EMBL/GenBank/DDBJ whole genome shotgun (WGS) entry which is preliminary data.</text>
</comment>
<evidence type="ECO:0000256" key="3">
    <source>
        <dbReference type="RuleBase" id="RU361155"/>
    </source>
</evidence>
<dbReference type="AlphaFoldDB" id="A0A6A6K6A3"/>